<keyword evidence="3" id="KW-1185">Reference proteome</keyword>
<dbReference type="AlphaFoldDB" id="A0A6H3FB11"/>
<evidence type="ECO:0000256" key="1">
    <source>
        <dbReference type="SAM" id="MobiDB-lite"/>
    </source>
</evidence>
<dbReference type="EMBL" id="SIXC01000008">
    <property type="protein sequence ID" value="TBH79557.1"/>
    <property type="molecule type" value="Genomic_DNA"/>
</dbReference>
<gene>
    <name evidence="2" type="ORF">EB812_07485</name>
</gene>
<name>A0A6H3FB11_9BACT</name>
<reference evidence="2 3" key="1">
    <citation type="submission" date="2018-12" db="EMBL/GenBank/DDBJ databases">
        <title>First genome draft of Desulfovibrio legallis sp. nov.</title>
        <authorList>
            <person name="Ben Dhia O."/>
            <person name="Najjari A."/>
            <person name="Ferjani R."/>
            <person name="Fhoula I."/>
            <person name="Fardeau M.-L."/>
            <person name="Boudabbous A."/>
            <person name="Ouzari H.I."/>
        </authorList>
    </citation>
    <scope>NUCLEOTIDE SEQUENCE [LARGE SCALE GENOMIC DNA]</scope>
    <source>
        <strain evidence="2 3">H1T</strain>
    </source>
</reference>
<organism evidence="2 3">
    <name type="scientific">Desulfovibrio legallii</name>
    <dbReference type="NCBI Taxonomy" id="571438"/>
    <lineage>
        <taxon>Bacteria</taxon>
        <taxon>Pseudomonadati</taxon>
        <taxon>Thermodesulfobacteriota</taxon>
        <taxon>Desulfovibrionia</taxon>
        <taxon>Desulfovibrionales</taxon>
        <taxon>Desulfovibrionaceae</taxon>
        <taxon>Desulfovibrio</taxon>
    </lineage>
</organism>
<proteinExistence type="predicted"/>
<sequence>MPDAAVPTALAPQRRPRPAGPSAPARSSCLLVRMAPQDTGLFRRLLEAYDNLAYFTVLETDTALLKLVFSPHMAAQAHLALAAIARSVPFTLLPWPLAELPAADVAAKGPAAKRL</sequence>
<dbReference type="Pfam" id="PF16256">
    <property type="entry name" value="DUF4911"/>
    <property type="match status" value="1"/>
</dbReference>
<protein>
    <submittedName>
        <fullName evidence="2">DUF4911 domain-containing protein</fullName>
    </submittedName>
</protein>
<evidence type="ECO:0000313" key="3">
    <source>
        <dbReference type="Proteomes" id="UP000292919"/>
    </source>
</evidence>
<evidence type="ECO:0000313" key="2">
    <source>
        <dbReference type="EMBL" id="TBH79557.1"/>
    </source>
</evidence>
<dbReference type="Proteomes" id="UP000292919">
    <property type="component" value="Unassembled WGS sequence"/>
</dbReference>
<accession>A0A6H3FB11</accession>
<feature type="region of interest" description="Disordered" evidence="1">
    <location>
        <begin position="1"/>
        <end position="25"/>
    </location>
</feature>
<comment type="caution">
    <text evidence="2">The sequence shown here is derived from an EMBL/GenBank/DDBJ whole genome shotgun (WGS) entry which is preliminary data.</text>
</comment>
<dbReference type="InterPro" id="IPR032587">
    <property type="entry name" value="DUF4911"/>
</dbReference>